<proteinExistence type="predicted"/>
<organism evidence="1 2">
    <name type="scientific">Dioscorea alata</name>
    <name type="common">Purple yam</name>
    <dbReference type="NCBI Taxonomy" id="55571"/>
    <lineage>
        <taxon>Eukaryota</taxon>
        <taxon>Viridiplantae</taxon>
        <taxon>Streptophyta</taxon>
        <taxon>Embryophyta</taxon>
        <taxon>Tracheophyta</taxon>
        <taxon>Spermatophyta</taxon>
        <taxon>Magnoliopsida</taxon>
        <taxon>Liliopsida</taxon>
        <taxon>Dioscoreales</taxon>
        <taxon>Dioscoreaceae</taxon>
        <taxon>Dioscorea</taxon>
    </lineage>
</organism>
<sequence>MAGFAALASMAIPEGFLPRLENASSSRLKASRASWIVRTESNVRKEKLKIPDPPCVVCNGSGRINCHYCYGRGRTNCVHLPMLPKGEWPKWCRTCGGSGLGYCDRCLGTGEYRDVMGFHFMKMSTKLS</sequence>
<dbReference type="EMBL" id="CM037026">
    <property type="protein sequence ID" value="KAH7659177.1"/>
    <property type="molecule type" value="Genomic_DNA"/>
</dbReference>
<name>A0ACB7UFS2_DIOAL</name>
<accession>A0ACB7UFS2</accession>
<keyword evidence="1" id="KW-0346">Stress response</keyword>
<gene>
    <name evidence="1" type="ORF">IHE45_16G015000</name>
</gene>
<keyword evidence="2" id="KW-1185">Reference proteome</keyword>
<reference evidence="2" key="1">
    <citation type="journal article" date="2022" name="Nat. Commun.">
        <title>Chromosome evolution and the genetic basis of agronomically important traits in greater yam.</title>
        <authorList>
            <person name="Bredeson J.V."/>
            <person name="Lyons J.B."/>
            <person name="Oniyinde I.O."/>
            <person name="Okereke N.R."/>
            <person name="Kolade O."/>
            <person name="Nnabue I."/>
            <person name="Nwadili C.O."/>
            <person name="Hribova E."/>
            <person name="Parker M."/>
            <person name="Nwogha J."/>
            <person name="Shu S."/>
            <person name="Carlson J."/>
            <person name="Kariba R."/>
            <person name="Muthemba S."/>
            <person name="Knop K."/>
            <person name="Barton G.J."/>
            <person name="Sherwood A.V."/>
            <person name="Lopez-Montes A."/>
            <person name="Asiedu R."/>
            <person name="Jamnadass R."/>
            <person name="Muchugi A."/>
            <person name="Goodstein D."/>
            <person name="Egesi C.N."/>
            <person name="Featherston J."/>
            <person name="Asfaw A."/>
            <person name="Simpson G.G."/>
            <person name="Dolezel J."/>
            <person name="Hendre P.S."/>
            <person name="Van Deynze A."/>
            <person name="Kumar P.L."/>
            <person name="Obidiegwu J.E."/>
            <person name="Bhattacharjee R."/>
            <person name="Rokhsar D.S."/>
        </authorList>
    </citation>
    <scope>NUCLEOTIDE SEQUENCE [LARGE SCALE GENOMIC DNA]</scope>
    <source>
        <strain evidence="2">cv. TDa95/00328</strain>
    </source>
</reference>
<dbReference type="Proteomes" id="UP000827976">
    <property type="component" value="Chromosome 16"/>
</dbReference>
<evidence type="ECO:0000313" key="2">
    <source>
        <dbReference type="Proteomes" id="UP000827976"/>
    </source>
</evidence>
<comment type="caution">
    <text evidence="1">The sequence shown here is derived from an EMBL/GenBank/DDBJ whole genome shotgun (WGS) entry which is preliminary data.</text>
</comment>
<evidence type="ECO:0000313" key="1">
    <source>
        <dbReference type="EMBL" id="KAH7659177.1"/>
    </source>
</evidence>
<protein>
    <submittedName>
        <fullName evidence="1">Heat shock protein DnaJ cysteine-rich domain-containing protein</fullName>
    </submittedName>
</protein>